<evidence type="ECO:0000256" key="3">
    <source>
        <dbReference type="ARBA" id="ARBA00001947"/>
    </source>
</evidence>
<dbReference type="Pfam" id="PF02073">
    <property type="entry name" value="Peptidase_M29"/>
    <property type="match status" value="1"/>
</dbReference>
<evidence type="ECO:0000256" key="7">
    <source>
        <dbReference type="ARBA" id="ARBA00022723"/>
    </source>
</evidence>
<dbReference type="InterPro" id="IPR000787">
    <property type="entry name" value="Peptidase_M29"/>
</dbReference>
<evidence type="ECO:0000313" key="10">
    <source>
        <dbReference type="EMBL" id="QHQ60070.1"/>
    </source>
</evidence>
<comment type="cofactor">
    <cofactor evidence="2">
        <name>Mg(2+)</name>
        <dbReference type="ChEBI" id="CHEBI:18420"/>
    </cofactor>
</comment>
<dbReference type="PANTHER" id="PTHR34448">
    <property type="entry name" value="AMINOPEPTIDASE"/>
    <property type="match status" value="1"/>
</dbReference>
<protein>
    <submittedName>
        <fullName evidence="10">Aminopeptidase</fullName>
    </submittedName>
</protein>
<evidence type="ECO:0000256" key="6">
    <source>
        <dbReference type="ARBA" id="ARBA00022670"/>
    </source>
</evidence>
<keyword evidence="8" id="KW-0378">Hydrolase</keyword>
<comment type="cofactor">
    <cofactor evidence="1">
        <name>Co(2+)</name>
        <dbReference type="ChEBI" id="CHEBI:48828"/>
    </cofactor>
</comment>
<dbReference type="AlphaFoldDB" id="A0A6P1TFV6"/>
<gene>
    <name evidence="10" type="ORF">Ana3638_04145</name>
</gene>
<keyword evidence="5 10" id="KW-0031">Aminopeptidase</keyword>
<dbReference type="GO" id="GO:0006508">
    <property type="term" value="P:proteolysis"/>
    <property type="evidence" value="ECO:0007669"/>
    <property type="project" value="UniProtKB-KW"/>
</dbReference>
<dbReference type="InterPro" id="IPR035097">
    <property type="entry name" value="M29_N-terminal"/>
</dbReference>
<name>A0A6P1TFV6_9FIRM</name>
<keyword evidence="9" id="KW-0482">Metalloprotease</keyword>
<dbReference type="Gene3D" id="3.40.1830.10">
    <property type="entry name" value="Thermophilic metalloprotease (M29)"/>
    <property type="match status" value="1"/>
</dbReference>
<reference evidence="10 11" key="1">
    <citation type="submission" date="2020-01" db="EMBL/GenBank/DDBJ databases">
        <title>Genome analysis of Anaerocolumna sp. CBA3638.</title>
        <authorList>
            <person name="Kim J."/>
            <person name="Roh S.W."/>
        </authorList>
    </citation>
    <scope>NUCLEOTIDE SEQUENCE [LARGE SCALE GENOMIC DNA]</scope>
    <source>
        <strain evidence="10 11">CBA3638</strain>
    </source>
</reference>
<dbReference type="KEGG" id="anr:Ana3638_04145"/>
<evidence type="ECO:0000256" key="5">
    <source>
        <dbReference type="ARBA" id="ARBA00022438"/>
    </source>
</evidence>
<keyword evidence="6" id="KW-0645">Protease</keyword>
<comment type="similarity">
    <text evidence="4">Belongs to the peptidase M29 family.</text>
</comment>
<dbReference type="PANTHER" id="PTHR34448:SF1">
    <property type="entry name" value="BLL6088 PROTEIN"/>
    <property type="match status" value="1"/>
</dbReference>
<dbReference type="EMBL" id="CP048000">
    <property type="protein sequence ID" value="QHQ60070.1"/>
    <property type="molecule type" value="Genomic_DNA"/>
</dbReference>
<sequence>MDERIKVLAHNLVNYSMSVKKGEKVYVHYVGNSTKELASQIIKEVYLAGGLPFPHFTDQTIQREVLLNCTKEQLILMAEVDAKEMDQMDCYVGVRGTDNASELSDVPAENMELYEKYYTTPVHHDIRVSKTKWVVLRYPNYAMAQLANTSLENFQDFYFNVCNLDYSKMGKAMESLVAYMDKTDKVRIVGPGTDLTFSIKGIPNIPCAGECNIPDGEVYTAPVRNSVNGTLSYNTPAVFQGFTYENIKLTFKDGKIIDATANDTDRINKVFDTDEGARYIGEFAIGVNPYVLTPMKDTLFDEKIMGSFHFTPGNCYEIAPNGNKSAIHWDLVCIQTPEFGGGEIYFDDVLIRKDGRFVIPELECLNPENLK</sequence>
<dbReference type="GO" id="GO:0004177">
    <property type="term" value="F:aminopeptidase activity"/>
    <property type="evidence" value="ECO:0007669"/>
    <property type="project" value="UniProtKB-KW"/>
</dbReference>
<keyword evidence="11" id="KW-1185">Reference proteome</keyword>
<dbReference type="Proteomes" id="UP000464314">
    <property type="component" value="Chromosome"/>
</dbReference>
<dbReference type="GO" id="GO:0046872">
    <property type="term" value="F:metal ion binding"/>
    <property type="evidence" value="ECO:0007669"/>
    <property type="project" value="UniProtKB-KW"/>
</dbReference>
<evidence type="ECO:0000256" key="2">
    <source>
        <dbReference type="ARBA" id="ARBA00001946"/>
    </source>
</evidence>
<proteinExistence type="inferred from homology"/>
<evidence type="ECO:0000256" key="8">
    <source>
        <dbReference type="ARBA" id="ARBA00022801"/>
    </source>
</evidence>
<evidence type="ECO:0000256" key="1">
    <source>
        <dbReference type="ARBA" id="ARBA00001941"/>
    </source>
</evidence>
<keyword evidence="7" id="KW-0479">Metal-binding</keyword>
<dbReference type="InterPro" id="IPR052170">
    <property type="entry name" value="M29_Exopeptidase"/>
</dbReference>
<dbReference type="SUPFAM" id="SSF144052">
    <property type="entry name" value="Thermophilic metalloprotease-like"/>
    <property type="match status" value="1"/>
</dbReference>
<dbReference type="RefSeq" id="WP_161836906.1">
    <property type="nucleotide sequence ID" value="NZ_CP048000.1"/>
</dbReference>
<evidence type="ECO:0000256" key="4">
    <source>
        <dbReference type="ARBA" id="ARBA00008236"/>
    </source>
</evidence>
<comment type="cofactor">
    <cofactor evidence="3">
        <name>Zn(2+)</name>
        <dbReference type="ChEBI" id="CHEBI:29105"/>
    </cofactor>
</comment>
<accession>A0A6P1TFV6</accession>
<organism evidence="10 11">
    <name type="scientific">Anaerocolumna sedimenticola</name>
    <dbReference type="NCBI Taxonomy" id="2696063"/>
    <lineage>
        <taxon>Bacteria</taxon>
        <taxon>Bacillati</taxon>
        <taxon>Bacillota</taxon>
        <taxon>Clostridia</taxon>
        <taxon>Lachnospirales</taxon>
        <taxon>Lachnospiraceae</taxon>
        <taxon>Anaerocolumna</taxon>
    </lineage>
</organism>
<dbReference type="GO" id="GO:0008237">
    <property type="term" value="F:metallopeptidase activity"/>
    <property type="evidence" value="ECO:0007669"/>
    <property type="project" value="UniProtKB-KW"/>
</dbReference>
<evidence type="ECO:0000313" key="11">
    <source>
        <dbReference type="Proteomes" id="UP000464314"/>
    </source>
</evidence>
<evidence type="ECO:0000256" key="9">
    <source>
        <dbReference type="ARBA" id="ARBA00023049"/>
    </source>
</evidence>